<evidence type="ECO:0000256" key="1">
    <source>
        <dbReference type="PROSITE-ProRule" id="PRU01005"/>
    </source>
</evidence>
<evidence type="ECO:0000313" key="5">
    <source>
        <dbReference type="RefSeq" id="XP_022320511.1"/>
    </source>
</evidence>
<dbReference type="PROSITE" id="PS51670">
    <property type="entry name" value="SHKT"/>
    <property type="match status" value="1"/>
</dbReference>
<evidence type="ECO:0000313" key="4">
    <source>
        <dbReference type="Proteomes" id="UP000694844"/>
    </source>
</evidence>
<sequence length="186" mass="19491">MCKFDLHDGQVPHVHCLQENEHCHADHGTLCCNDEPCIVQAFGQLYPTSQNTMVSPTTTTAVNQTVTAPAVTTSGSATVQNAASPTVSTEASKSPSLSTVTSKPSTTVKQPLPGSVTTLTPASSATGTSQPPTTTGQNNCTDDIMNCGVWLAYGVCHALPEQTSMYDLARQCKATCQLCSDVTQIV</sequence>
<evidence type="ECO:0000256" key="2">
    <source>
        <dbReference type="SAM" id="MobiDB-lite"/>
    </source>
</evidence>
<dbReference type="Proteomes" id="UP000694844">
    <property type="component" value="Chromosome 3"/>
</dbReference>
<organism evidence="4 5">
    <name type="scientific">Crassostrea virginica</name>
    <name type="common">Eastern oyster</name>
    <dbReference type="NCBI Taxonomy" id="6565"/>
    <lineage>
        <taxon>Eukaryota</taxon>
        <taxon>Metazoa</taxon>
        <taxon>Spiralia</taxon>
        <taxon>Lophotrochozoa</taxon>
        <taxon>Mollusca</taxon>
        <taxon>Bivalvia</taxon>
        <taxon>Autobranchia</taxon>
        <taxon>Pteriomorphia</taxon>
        <taxon>Ostreida</taxon>
        <taxon>Ostreoidea</taxon>
        <taxon>Ostreidae</taxon>
        <taxon>Crassostrea</taxon>
    </lineage>
</organism>
<keyword evidence="4" id="KW-1185">Reference proteome</keyword>
<name>A0A8B8D160_CRAVI</name>
<dbReference type="InterPro" id="IPR003582">
    <property type="entry name" value="ShKT_dom"/>
</dbReference>
<feature type="compositionally biased region" description="Low complexity" evidence="2">
    <location>
        <begin position="120"/>
        <end position="137"/>
    </location>
</feature>
<gene>
    <name evidence="5" type="primary">LOC111122817</name>
</gene>
<feature type="compositionally biased region" description="Polar residues" evidence="2">
    <location>
        <begin position="79"/>
        <end position="91"/>
    </location>
</feature>
<feature type="region of interest" description="Disordered" evidence="2">
    <location>
        <begin position="79"/>
        <end position="138"/>
    </location>
</feature>
<feature type="compositionally biased region" description="Low complexity" evidence="2">
    <location>
        <begin position="92"/>
        <end position="109"/>
    </location>
</feature>
<evidence type="ECO:0000259" key="3">
    <source>
        <dbReference type="PROSITE" id="PS51670"/>
    </source>
</evidence>
<protein>
    <submittedName>
        <fullName evidence="5">Nuclear pore complex protein DDB_G0274915-like</fullName>
    </submittedName>
</protein>
<dbReference type="AlphaFoldDB" id="A0A8B8D160"/>
<accession>A0A8B8D160</accession>
<dbReference type="KEGG" id="cvn:111122817"/>
<proteinExistence type="predicted"/>
<dbReference type="RefSeq" id="XP_022320511.1">
    <property type="nucleotide sequence ID" value="XM_022464803.1"/>
</dbReference>
<comment type="caution">
    <text evidence="1">Lacks conserved residue(s) required for the propagation of feature annotation.</text>
</comment>
<feature type="domain" description="ShKT" evidence="3">
    <location>
        <begin position="140"/>
        <end position="179"/>
    </location>
</feature>
<reference evidence="5" key="1">
    <citation type="submission" date="2025-08" db="UniProtKB">
        <authorList>
            <consortium name="RefSeq"/>
        </authorList>
    </citation>
    <scope>IDENTIFICATION</scope>
    <source>
        <tissue evidence="5">Whole sample</tissue>
    </source>
</reference>
<dbReference type="GeneID" id="111122817"/>